<keyword evidence="3" id="KW-1185">Reference proteome</keyword>
<dbReference type="CDD" id="cd00093">
    <property type="entry name" value="HTH_XRE"/>
    <property type="match status" value="1"/>
</dbReference>
<dbReference type="Pfam" id="PF13560">
    <property type="entry name" value="HTH_31"/>
    <property type="match status" value="1"/>
</dbReference>
<name>A0A4D4JH02_9PSEU</name>
<dbReference type="InterPro" id="IPR010982">
    <property type="entry name" value="Lambda_DNA-bd_dom_sf"/>
</dbReference>
<sequence length="133" mass="14320">MGVNSPSPRARALSAALREARMARGIGVRELGRLLSISPSQISHWESGDRVPNLETVATILGAIRVPPEDRRHILELARQASEPHWLSVGVNGIPQQLAAVVECERAACAIVDWVAIGMAGSYDQCTTCLVRS</sequence>
<reference evidence="3" key="1">
    <citation type="submission" date="2019-04" db="EMBL/GenBank/DDBJ databases">
        <title>Draft genome sequence of Pseudonocardiaceae bacterium SL3-2-4.</title>
        <authorList>
            <person name="Ningsih F."/>
            <person name="Yokota A."/>
            <person name="Sakai Y."/>
            <person name="Nanatani K."/>
            <person name="Yabe S."/>
            <person name="Oetari A."/>
            <person name="Sjamsuridzal W."/>
        </authorList>
    </citation>
    <scope>NUCLEOTIDE SEQUENCE [LARGE SCALE GENOMIC DNA]</scope>
    <source>
        <strain evidence="3">SL3-2-4</strain>
    </source>
</reference>
<dbReference type="GO" id="GO:0003677">
    <property type="term" value="F:DNA binding"/>
    <property type="evidence" value="ECO:0007669"/>
    <property type="project" value="InterPro"/>
</dbReference>
<dbReference type="RefSeq" id="WP_137816154.1">
    <property type="nucleotide sequence ID" value="NZ_BJFL01000035.1"/>
</dbReference>
<proteinExistence type="predicted"/>
<evidence type="ECO:0000313" key="3">
    <source>
        <dbReference type="Proteomes" id="UP000298860"/>
    </source>
</evidence>
<dbReference type="SMART" id="SM00530">
    <property type="entry name" value="HTH_XRE"/>
    <property type="match status" value="1"/>
</dbReference>
<dbReference type="SUPFAM" id="SSF47413">
    <property type="entry name" value="lambda repressor-like DNA-binding domains"/>
    <property type="match status" value="1"/>
</dbReference>
<organism evidence="2 3">
    <name type="scientific">Gandjariella thermophila</name>
    <dbReference type="NCBI Taxonomy" id="1931992"/>
    <lineage>
        <taxon>Bacteria</taxon>
        <taxon>Bacillati</taxon>
        <taxon>Actinomycetota</taxon>
        <taxon>Actinomycetes</taxon>
        <taxon>Pseudonocardiales</taxon>
        <taxon>Pseudonocardiaceae</taxon>
        <taxon>Gandjariella</taxon>
    </lineage>
</organism>
<accession>A0A4D4JH02</accession>
<dbReference type="Proteomes" id="UP000298860">
    <property type="component" value="Unassembled WGS sequence"/>
</dbReference>
<dbReference type="OrthoDB" id="2991476at2"/>
<dbReference type="PROSITE" id="PS50943">
    <property type="entry name" value="HTH_CROC1"/>
    <property type="match status" value="1"/>
</dbReference>
<dbReference type="Gene3D" id="1.10.260.40">
    <property type="entry name" value="lambda repressor-like DNA-binding domains"/>
    <property type="match status" value="1"/>
</dbReference>
<feature type="domain" description="HTH cro/C1-type" evidence="1">
    <location>
        <begin position="17"/>
        <end position="71"/>
    </location>
</feature>
<dbReference type="AlphaFoldDB" id="A0A4D4JH02"/>
<evidence type="ECO:0000259" key="1">
    <source>
        <dbReference type="PROSITE" id="PS50943"/>
    </source>
</evidence>
<protein>
    <recommendedName>
        <fullName evidence="1">HTH cro/C1-type domain-containing protein</fullName>
    </recommendedName>
</protein>
<gene>
    <name evidence="2" type="ORF">GTS_48160</name>
</gene>
<comment type="caution">
    <text evidence="2">The sequence shown here is derived from an EMBL/GenBank/DDBJ whole genome shotgun (WGS) entry which is preliminary data.</text>
</comment>
<dbReference type="InterPro" id="IPR001387">
    <property type="entry name" value="Cro/C1-type_HTH"/>
</dbReference>
<evidence type="ECO:0000313" key="2">
    <source>
        <dbReference type="EMBL" id="GDY33183.1"/>
    </source>
</evidence>
<dbReference type="EMBL" id="BJFL01000035">
    <property type="protein sequence ID" value="GDY33183.1"/>
    <property type="molecule type" value="Genomic_DNA"/>
</dbReference>